<comment type="caution">
    <text evidence="1">The sequence shown here is derived from an EMBL/GenBank/DDBJ whole genome shotgun (WGS) entry which is preliminary data.</text>
</comment>
<dbReference type="Proteomes" id="UP000770661">
    <property type="component" value="Unassembled WGS sequence"/>
</dbReference>
<dbReference type="AlphaFoldDB" id="A0A8J4Y2R4"/>
<dbReference type="OrthoDB" id="6380626at2759"/>
<evidence type="ECO:0000313" key="2">
    <source>
        <dbReference type="Proteomes" id="UP000770661"/>
    </source>
</evidence>
<protein>
    <submittedName>
        <fullName evidence="1">Uncharacterized protein</fullName>
    </submittedName>
</protein>
<organism evidence="1 2">
    <name type="scientific">Chionoecetes opilio</name>
    <name type="common">Atlantic snow crab</name>
    <name type="synonym">Cancer opilio</name>
    <dbReference type="NCBI Taxonomy" id="41210"/>
    <lineage>
        <taxon>Eukaryota</taxon>
        <taxon>Metazoa</taxon>
        <taxon>Ecdysozoa</taxon>
        <taxon>Arthropoda</taxon>
        <taxon>Crustacea</taxon>
        <taxon>Multicrustacea</taxon>
        <taxon>Malacostraca</taxon>
        <taxon>Eumalacostraca</taxon>
        <taxon>Eucarida</taxon>
        <taxon>Decapoda</taxon>
        <taxon>Pleocyemata</taxon>
        <taxon>Brachyura</taxon>
        <taxon>Eubrachyura</taxon>
        <taxon>Majoidea</taxon>
        <taxon>Majidae</taxon>
        <taxon>Chionoecetes</taxon>
    </lineage>
</organism>
<name>A0A8J4Y2R4_CHIOP</name>
<sequence length="134" mass="15344">MVLLEDGGYWSDHCPWFDTTASNSGVHRGAAKLLEQQLDRKVFYLACRPHILEVLVGAVWEHLFGKVKSPENPWFPSTSRTFGTDLTTDNPTNPVLRQKWLNKKKKECKENTTGNPEVGRKPLELTTVRWLSLH</sequence>
<keyword evidence="2" id="KW-1185">Reference proteome</keyword>
<reference evidence="1" key="1">
    <citation type="submission" date="2020-07" db="EMBL/GenBank/DDBJ databases">
        <title>The High-quality genome of the commercially important snow crab, Chionoecetes opilio.</title>
        <authorList>
            <person name="Jeong J.-H."/>
            <person name="Ryu S."/>
        </authorList>
    </citation>
    <scope>NUCLEOTIDE SEQUENCE</scope>
    <source>
        <strain evidence="1">MADBK_172401_WGS</strain>
        <tissue evidence="1">Digestive gland</tissue>
    </source>
</reference>
<proteinExistence type="predicted"/>
<dbReference type="EMBL" id="JACEEZ010019557">
    <property type="protein sequence ID" value="KAG0715601.1"/>
    <property type="molecule type" value="Genomic_DNA"/>
</dbReference>
<gene>
    <name evidence="1" type="ORF">GWK47_011564</name>
</gene>
<evidence type="ECO:0000313" key="1">
    <source>
        <dbReference type="EMBL" id="KAG0715601.1"/>
    </source>
</evidence>
<accession>A0A8J4Y2R4</accession>